<evidence type="ECO:0000313" key="10">
    <source>
        <dbReference type="Proteomes" id="UP000255066"/>
    </source>
</evidence>
<evidence type="ECO:0000256" key="4">
    <source>
        <dbReference type="PROSITE-ProRule" id="PRU00433"/>
    </source>
</evidence>
<dbReference type="GO" id="GO:0020037">
    <property type="term" value="F:heme binding"/>
    <property type="evidence" value="ECO:0007669"/>
    <property type="project" value="InterPro"/>
</dbReference>
<evidence type="ECO:0000256" key="3">
    <source>
        <dbReference type="ARBA" id="ARBA00023004"/>
    </source>
</evidence>
<evidence type="ECO:0000256" key="1">
    <source>
        <dbReference type="ARBA" id="ARBA00022617"/>
    </source>
</evidence>
<dbReference type="InterPro" id="IPR009056">
    <property type="entry name" value="Cyt_c-like_dom"/>
</dbReference>
<keyword evidence="9" id="KW-1185">Reference proteome</keyword>
<evidence type="ECO:0000256" key="2">
    <source>
        <dbReference type="ARBA" id="ARBA00022723"/>
    </source>
</evidence>
<feature type="signal peptide" evidence="5">
    <location>
        <begin position="1"/>
        <end position="19"/>
    </location>
</feature>
<dbReference type="OrthoDB" id="5728201at2"/>
<dbReference type="SUPFAM" id="SSF46626">
    <property type="entry name" value="Cytochrome c"/>
    <property type="match status" value="1"/>
</dbReference>
<dbReference type="GO" id="GO:0046872">
    <property type="term" value="F:metal ion binding"/>
    <property type="evidence" value="ECO:0007669"/>
    <property type="project" value="UniProtKB-KW"/>
</dbReference>
<protein>
    <submittedName>
        <fullName evidence="7 8">Cytochrome c</fullName>
    </submittedName>
</protein>
<evidence type="ECO:0000313" key="8">
    <source>
        <dbReference type="EMBL" id="STX31961.1"/>
    </source>
</evidence>
<dbReference type="InterPro" id="IPR036909">
    <property type="entry name" value="Cyt_c-like_dom_sf"/>
</dbReference>
<dbReference type="EMBL" id="UGNW01000001">
    <property type="protein sequence ID" value="STX31961.1"/>
    <property type="molecule type" value="Genomic_DNA"/>
</dbReference>
<gene>
    <name evidence="7" type="ORF">Lbir_1913</name>
    <name evidence="8" type="ORF">NCTC12437_01736</name>
</gene>
<evidence type="ECO:0000256" key="5">
    <source>
        <dbReference type="SAM" id="SignalP"/>
    </source>
</evidence>
<reference evidence="7 9" key="1">
    <citation type="submission" date="2015-11" db="EMBL/GenBank/DDBJ databases">
        <title>Genomic analysis of 38 Legionella species identifies large and diverse effector repertoires.</title>
        <authorList>
            <person name="Burstein D."/>
            <person name="Amaro F."/>
            <person name="Zusman T."/>
            <person name="Lifshitz Z."/>
            <person name="Cohen O."/>
            <person name="Gilbert J.A."/>
            <person name="Pupko T."/>
            <person name="Shuman H.A."/>
            <person name="Segal G."/>
        </authorList>
    </citation>
    <scope>NUCLEOTIDE SEQUENCE [LARGE SCALE GENOMIC DNA]</scope>
    <source>
        <strain evidence="7 9">CDC#1407-AL-14</strain>
    </source>
</reference>
<evidence type="ECO:0000313" key="7">
    <source>
        <dbReference type="EMBL" id="KTC69932.1"/>
    </source>
</evidence>
<sequence length="271" mass="30335">MKRIITLLIAFILSPLSFSQPTLELVNQGKSVTLDEAQLRKIGIHEVEIVDSPAYPKREMHYQAVKLCDLLRSYKVNPNYVIEFVAIDDFSVFIPARLVTQCEANNPVAYLAIEPDTRWPELIKHPGTTAGPYFLIWSVPEGSHISREYWAWSLNKIVIRESIGSLLIAPPENVPDNQKKSILNGYQLYISHCASCHKINKIGQGKLGPDLGGNGNPLVIYPDIATLKKFIRNPASVRFVPKSQMSGATGLNDSDLNDLIAYFAFLKETQK</sequence>
<evidence type="ECO:0000313" key="9">
    <source>
        <dbReference type="Proteomes" id="UP000054735"/>
    </source>
</evidence>
<dbReference type="EMBL" id="LNXT01000033">
    <property type="protein sequence ID" value="KTC69932.1"/>
    <property type="molecule type" value="Genomic_DNA"/>
</dbReference>
<keyword evidence="1 4" id="KW-0349">Heme</keyword>
<keyword evidence="2 4" id="KW-0479">Metal-binding</keyword>
<dbReference type="STRING" id="28083.Lbir_1913"/>
<dbReference type="Gene3D" id="1.10.760.10">
    <property type="entry name" value="Cytochrome c-like domain"/>
    <property type="match status" value="1"/>
</dbReference>
<proteinExistence type="predicted"/>
<keyword evidence="3 4" id="KW-0408">Iron</keyword>
<dbReference type="Proteomes" id="UP000054735">
    <property type="component" value="Unassembled WGS sequence"/>
</dbReference>
<organism evidence="8 10">
    <name type="scientific">Legionella birminghamensis</name>
    <dbReference type="NCBI Taxonomy" id="28083"/>
    <lineage>
        <taxon>Bacteria</taxon>
        <taxon>Pseudomonadati</taxon>
        <taxon>Pseudomonadota</taxon>
        <taxon>Gammaproteobacteria</taxon>
        <taxon>Legionellales</taxon>
        <taxon>Legionellaceae</taxon>
        <taxon>Legionella</taxon>
    </lineage>
</organism>
<dbReference type="RefSeq" id="WP_058523938.1">
    <property type="nucleotide sequence ID" value="NZ_CAAAHV010000054.1"/>
</dbReference>
<dbReference type="Pfam" id="PF00034">
    <property type="entry name" value="Cytochrom_C"/>
    <property type="match status" value="1"/>
</dbReference>
<accession>A0A378IBM4</accession>
<dbReference type="PROSITE" id="PS51007">
    <property type="entry name" value="CYTC"/>
    <property type="match status" value="1"/>
</dbReference>
<feature type="chain" id="PRO_5017077309" evidence="5">
    <location>
        <begin position="20"/>
        <end position="271"/>
    </location>
</feature>
<name>A0A378IBM4_9GAMM</name>
<dbReference type="Proteomes" id="UP000255066">
    <property type="component" value="Unassembled WGS sequence"/>
</dbReference>
<reference evidence="8 10" key="2">
    <citation type="submission" date="2018-06" db="EMBL/GenBank/DDBJ databases">
        <authorList>
            <consortium name="Pathogen Informatics"/>
            <person name="Doyle S."/>
        </authorList>
    </citation>
    <scope>NUCLEOTIDE SEQUENCE [LARGE SCALE GENOMIC DNA]</scope>
    <source>
        <strain evidence="8 10">NCTC12437</strain>
    </source>
</reference>
<keyword evidence="5" id="KW-0732">Signal</keyword>
<dbReference type="GO" id="GO:0009055">
    <property type="term" value="F:electron transfer activity"/>
    <property type="evidence" value="ECO:0007669"/>
    <property type="project" value="InterPro"/>
</dbReference>
<evidence type="ECO:0000259" key="6">
    <source>
        <dbReference type="PROSITE" id="PS51007"/>
    </source>
</evidence>
<feature type="domain" description="Cytochrome c" evidence="6">
    <location>
        <begin position="180"/>
        <end position="267"/>
    </location>
</feature>
<dbReference type="AlphaFoldDB" id="A0A378IBM4"/>